<feature type="compositionally biased region" description="Low complexity" evidence="1">
    <location>
        <begin position="379"/>
        <end position="389"/>
    </location>
</feature>
<protein>
    <submittedName>
        <fullName evidence="3">9779_t:CDS:1</fullName>
    </submittedName>
</protein>
<feature type="region of interest" description="Disordered" evidence="1">
    <location>
        <begin position="349"/>
        <end position="428"/>
    </location>
</feature>
<feature type="transmembrane region" description="Helical" evidence="2">
    <location>
        <begin position="60"/>
        <end position="85"/>
    </location>
</feature>
<evidence type="ECO:0000256" key="1">
    <source>
        <dbReference type="SAM" id="MobiDB-lite"/>
    </source>
</evidence>
<organism evidence="3 4">
    <name type="scientific">Ambispora leptoticha</name>
    <dbReference type="NCBI Taxonomy" id="144679"/>
    <lineage>
        <taxon>Eukaryota</taxon>
        <taxon>Fungi</taxon>
        <taxon>Fungi incertae sedis</taxon>
        <taxon>Mucoromycota</taxon>
        <taxon>Glomeromycotina</taxon>
        <taxon>Glomeromycetes</taxon>
        <taxon>Archaeosporales</taxon>
        <taxon>Ambisporaceae</taxon>
        <taxon>Ambispora</taxon>
    </lineage>
</organism>
<name>A0A9N8Z5M1_9GLOM</name>
<proteinExistence type="predicted"/>
<evidence type="ECO:0000313" key="3">
    <source>
        <dbReference type="EMBL" id="CAG8477992.1"/>
    </source>
</evidence>
<dbReference type="OrthoDB" id="10600520at2759"/>
<feature type="transmembrane region" description="Helical" evidence="2">
    <location>
        <begin position="163"/>
        <end position="183"/>
    </location>
</feature>
<evidence type="ECO:0000256" key="2">
    <source>
        <dbReference type="SAM" id="Phobius"/>
    </source>
</evidence>
<keyword evidence="2" id="KW-0812">Transmembrane</keyword>
<evidence type="ECO:0000313" key="4">
    <source>
        <dbReference type="Proteomes" id="UP000789508"/>
    </source>
</evidence>
<feature type="transmembrane region" description="Helical" evidence="2">
    <location>
        <begin position="242"/>
        <end position="265"/>
    </location>
</feature>
<reference evidence="3" key="1">
    <citation type="submission" date="2021-06" db="EMBL/GenBank/DDBJ databases">
        <authorList>
            <person name="Kallberg Y."/>
            <person name="Tangrot J."/>
            <person name="Rosling A."/>
        </authorList>
    </citation>
    <scope>NUCLEOTIDE SEQUENCE</scope>
    <source>
        <strain evidence="3">FL130A</strain>
    </source>
</reference>
<feature type="transmembrane region" description="Helical" evidence="2">
    <location>
        <begin position="121"/>
        <end position="143"/>
    </location>
</feature>
<keyword evidence="2" id="KW-1133">Transmembrane helix</keyword>
<sequence length="428" mass="48435">MSIPSSNAMIIQPPGPNTIAWTFVAGFIWLICEIEEIEEIEQRPKKSYDPFHNHHLQRQAALSIFGFLLWFSISLIPLLYSYIYYYYHAHYYSSLATRKSTSNAITIHNQIKPLPSSSRPIIFIILLSMIIVITIIPATLLSLTTENLDDHTKHRKLYDRLEIINLSIFYYFTIYIFLLVKLWNVRNKIADYKLWFFQGFVGLLITVAHLSVYVIVNNYQSSITTSTPTSEMIVESIIEKRWMLIYGLLLLIPIWTVFAISLVYFSSCAGGCGRIYCCTAGSQQDLLSSGEEDEIRDDLETSTKIITSSSSLLPKTSKSQGQDHIKVTKVVPLSYGSFGYPSIIDENNKDINDNSNSKSNHETTRALPVATTSKPPPSSFSKLSSSLPFITIMTTTKNNPNLSNKEEEDKSDDESDGNRKGGQNNIDK</sequence>
<accession>A0A9N8Z5M1</accession>
<dbReference type="EMBL" id="CAJVPS010000334">
    <property type="protein sequence ID" value="CAG8477992.1"/>
    <property type="molecule type" value="Genomic_DNA"/>
</dbReference>
<comment type="caution">
    <text evidence="3">The sequence shown here is derived from an EMBL/GenBank/DDBJ whole genome shotgun (WGS) entry which is preliminary data.</text>
</comment>
<keyword evidence="2" id="KW-0472">Membrane</keyword>
<gene>
    <name evidence="3" type="ORF">ALEPTO_LOCUS2339</name>
</gene>
<keyword evidence="4" id="KW-1185">Reference proteome</keyword>
<dbReference type="AlphaFoldDB" id="A0A9N8Z5M1"/>
<dbReference type="Proteomes" id="UP000789508">
    <property type="component" value="Unassembled WGS sequence"/>
</dbReference>
<feature type="compositionally biased region" description="Polar residues" evidence="1">
    <location>
        <begin position="392"/>
        <end position="403"/>
    </location>
</feature>
<feature type="transmembrane region" description="Helical" evidence="2">
    <location>
        <begin position="195"/>
        <end position="216"/>
    </location>
</feature>